<dbReference type="STRING" id="420404.SAMN05421793_11330"/>
<dbReference type="Pfam" id="PF10988">
    <property type="entry name" value="DUF2807"/>
    <property type="match status" value="1"/>
</dbReference>
<dbReference type="Gene3D" id="2.160.20.120">
    <property type="match status" value="1"/>
</dbReference>
<evidence type="ECO:0000313" key="3">
    <source>
        <dbReference type="Proteomes" id="UP000198555"/>
    </source>
</evidence>
<dbReference type="InterPro" id="IPR021255">
    <property type="entry name" value="DUF2807"/>
</dbReference>
<accession>A0A1H6J7B1</accession>
<evidence type="ECO:0000259" key="1">
    <source>
        <dbReference type="Pfam" id="PF10988"/>
    </source>
</evidence>
<proteinExistence type="predicted"/>
<dbReference type="AlphaFoldDB" id="A0A1H6J7B1"/>
<reference evidence="3" key="1">
    <citation type="submission" date="2016-10" db="EMBL/GenBank/DDBJ databases">
        <authorList>
            <person name="Varghese N."/>
            <person name="Submissions S."/>
        </authorList>
    </citation>
    <scope>NUCLEOTIDE SEQUENCE [LARGE SCALE GENOMIC DNA]</scope>
    <source>
        <strain evidence="3">DSM 19326</strain>
    </source>
</reference>
<gene>
    <name evidence="2" type="ORF">SAMN05421793_11330</name>
</gene>
<evidence type="ECO:0000313" key="2">
    <source>
        <dbReference type="EMBL" id="SEH58054.1"/>
    </source>
</evidence>
<keyword evidence="3" id="KW-1185">Reference proteome</keyword>
<organism evidence="2 3">
    <name type="scientific">Epilithonimonas hominis</name>
    <dbReference type="NCBI Taxonomy" id="420404"/>
    <lineage>
        <taxon>Bacteria</taxon>
        <taxon>Pseudomonadati</taxon>
        <taxon>Bacteroidota</taxon>
        <taxon>Flavobacteriia</taxon>
        <taxon>Flavobacteriales</taxon>
        <taxon>Weeksellaceae</taxon>
        <taxon>Chryseobacterium group</taxon>
        <taxon>Epilithonimonas</taxon>
    </lineage>
</organism>
<protein>
    <submittedName>
        <fullName evidence="2">Putative auto-transporter adhesin, head GIN domain</fullName>
    </submittedName>
</protein>
<dbReference type="Proteomes" id="UP000198555">
    <property type="component" value="Unassembled WGS sequence"/>
</dbReference>
<name>A0A1H6J7B1_9FLAO</name>
<dbReference type="EMBL" id="FNWX01000013">
    <property type="protein sequence ID" value="SEH58054.1"/>
    <property type="molecule type" value="Genomic_DNA"/>
</dbReference>
<sequence>MKRILNSFTYLFIFSIIIISCGKVSPKGEIQSKDIELSEFSKLDLKGKFRVFYVQSPHNFVNVETYPNFFDNLNIEVKDKNLSITEKRETDKVDFYNITIYGKNPFDVIKIADSVELNISSQMKVENFALHLKDNAKFIGSVISEKSEIEMTNKSRSNLLGKTTLAKLNIKDTASIISPYWYIKDLEIESQNGNYAELSVDEEIKGKIGNTSKLIYYGNPSKKLKVTEKATLENKKLN</sequence>
<dbReference type="RefSeq" id="WP_396014944.1">
    <property type="nucleotide sequence ID" value="NZ_FNWX01000013.1"/>
</dbReference>
<feature type="domain" description="Putative auto-transporter adhesin head GIN" evidence="1">
    <location>
        <begin position="39"/>
        <end position="220"/>
    </location>
</feature>
<dbReference type="PROSITE" id="PS51257">
    <property type="entry name" value="PROKAR_LIPOPROTEIN"/>
    <property type="match status" value="1"/>
</dbReference>